<evidence type="ECO:0000313" key="9">
    <source>
        <dbReference type="EMBL" id="HIR92465.1"/>
    </source>
</evidence>
<evidence type="ECO:0000313" key="10">
    <source>
        <dbReference type="Proteomes" id="UP000886841"/>
    </source>
</evidence>
<keyword evidence="5 7" id="KW-0472">Membrane</keyword>
<evidence type="ECO:0000256" key="2">
    <source>
        <dbReference type="ARBA" id="ARBA00022475"/>
    </source>
</evidence>
<evidence type="ECO:0000256" key="7">
    <source>
        <dbReference type="SAM" id="Phobius"/>
    </source>
</evidence>
<dbReference type="GO" id="GO:0005886">
    <property type="term" value="C:plasma membrane"/>
    <property type="evidence" value="ECO:0007669"/>
    <property type="project" value="UniProtKB-SubCell"/>
</dbReference>
<dbReference type="InterPro" id="IPR003838">
    <property type="entry name" value="ABC3_permease_C"/>
</dbReference>
<comment type="caution">
    <text evidence="9">The sequence shown here is derived from an EMBL/GenBank/DDBJ whole genome shotgun (WGS) entry which is preliminary data.</text>
</comment>
<dbReference type="Proteomes" id="UP000886841">
    <property type="component" value="Unassembled WGS sequence"/>
</dbReference>
<accession>A0A9D1EI85</accession>
<dbReference type="InterPro" id="IPR038766">
    <property type="entry name" value="Membrane_comp_ABC_pdt"/>
</dbReference>
<feature type="domain" description="ABC3 transporter permease C-terminal" evidence="8">
    <location>
        <begin position="695"/>
        <end position="810"/>
    </location>
</feature>
<feature type="transmembrane region" description="Helical" evidence="7">
    <location>
        <begin position="1094"/>
        <end position="1114"/>
    </location>
</feature>
<dbReference type="Gene3D" id="1.10.287.1490">
    <property type="match status" value="1"/>
</dbReference>
<gene>
    <name evidence="9" type="ORF">IAB98_03455</name>
</gene>
<feature type="transmembrane region" description="Helical" evidence="7">
    <location>
        <begin position="1147"/>
        <end position="1169"/>
    </location>
</feature>
<evidence type="ECO:0000259" key="8">
    <source>
        <dbReference type="Pfam" id="PF02687"/>
    </source>
</evidence>
<reference evidence="9" key="2">
    <citation type="journal article" date="2021" name="PeerJ">
        <title>Extensive microbial diversity within the chicken gut microbiome revealed by metagenomics and culture.</title>
        <authorList>
            <person name="Gilroy R."/>
            <person name="Ravi A."/>
            <person name="Getino M."/>
            <person name="Pursley I."/>
            <person name="Horton D.L."/>
            <person name="Alikhan N.F."/>
            <person name="Baker D."/>
            <person name="Gharbi K."/>
            <person name="Hall N."/>
            <person name="Watson M."/>
            <person name="Adriaenssens E.M."/>
            <person name="Foster-Nyarko E."/>
            <person name="Jarju S."/>
            <person name="Secka A."/>
            <person name="Antonio M."/>
            <person name="Oren A."/>
            <person name="Chaudhuri R.R."/>
            <person name="La Ragione R."/>
            <person name="Hildebrand F."/>
            <person name="Pallen M.J."/>
        </authorList>
    </citation>
    <scope>NUCLEOTIDE SEQUENCE</scope>
    <source>
        <strain evidence="9">ChiSxjej1B13-7041</strain>
    </source>
</reference>
<dbReference type="Pfam" id="PF02687">
    <property type="entry name" value="FtsX"/>
    <property type="match status" value="2"/>
</dbReference>
<feature type="region of interest" description="Disordered" evidence="6">
    <location>
        <begin position="585"/>
        <end position="604"/>
    </location>
</feature>
<evidence type="ECO:0000256" key="1">
    <source>
        <dbReference type="ARBA" id="ARBA00004651"/>
    </source>
</evidence>
<dbReference type="SUPFAM" id="SSF57997">
    <property type="entry name" value="Tropomyosin"/>
    <property type="match status" value="1"/>
</dbReference>
<sequence length="1224" mass="136116">MKRNMMFKDFLREVRKTKSRFLSILLIAGLGVAFLSGIRAASPDMKLSADVFYDDSLLMDVRVMGTLGLTEEDVREVKKIPGVEAADPSYSADVLCDVGDNQQVLKLMTLTDEMNLVTVKEGRLPEKTGEIFLDDAFLEKHGYQIGDRLTLGSGTEEDIGDTLAVTEYTIVGAGSTPFYLSVDRGTSTIGSGTVGGFGFILAEDFTLEVYTELYLRVEGTQGDICYSDAYTDRVDEIQEKIEDIAGERCEIRYADIQREGQEQIAEGEAEIADAREQLADARTELDEGWQELNDGKAELEENRQSLEDGRRQLEEGKAQLEDGRAQISSSQNELSSAKAEIAANSQKLKSGRAALESAKAELAQKRQELEEGKAQLEAGKAQLLEQEEQLQQKQQELQDGKVQLEAYEAELARQREELEAGRGQIESLKQSLPLLQEKLAELQAGIQQLEEAIKALPPESEELPGLQQQLAGLQSQKSQLEGQLSAAQEAIFAFEAGEQQLQAAEAALQQKKNELETGEAALQDGMAQLTQAKEELAAQEQVLASGEAQLNAGQAELNKQEQTLAAGEAQLSSAQRQVSQGEAQLAQARRQLEESQQTIAQSEADLADGEAQLADGEKTLQEAEAELQEGEAEYQEKAAEAEQEIADGEAELAEARQELADLKEPEWYVLGRDESIQTYVEYDQDAQRIDAIGQVFPAIFFLVAALVCLTTMTRMVEENRTQIGTLKALGYGKGAIAGKYIGYAFLASLLGGLIGLVLGQKLLPVVIMEAYGILYNNLPVVRNPLYAELSIYSTGIAVAVTTAATLFACYHELREVPAQLMRPEAPKNGKRVFMERISFLWRRLNFTQKSTVRNLIRYKKRFFMTVLGIGGCMGLLLVGFGLKDSIMAIGERQFEKIRTFSSTITLEEELSAEEKEQVMEAVESDSQVEQAMWAYEKTVDVGTEDIEKSSYLVVAEDMEQFPDYVTLRDRSSGELYQLENQGVVMTEKLAKLLEISEGDTIWLKDGDKERVQVTVSHIAENYFYHYIYMTQGLYEQLYGETPDYGEIYTINASEEEEFEDELQARYMEVEGVLSVSFNSGMSGRIADMLKSMDTVIYVLVISAGLLAFIVLYNLNNINISERKRELATLKVLGFYDREVTNYVTRENICLTLIGCIAGVVIGQILHRFVIVTAEIDLMMFGREIKGVSYLYSVLLTLLFSVLVNVFMHFHLKKVDMVESMKSVE</sequence>
<evidence type="ECO:0000256" key="4">
    <source>
        <dbReference type="ARBA" id="ARBA00022989"/>
    </source>
</evidence>
<keyword evidence="3 7" id="KW-0812">Transmembrane</keyword>
<dbReference type="Gene3D" id="1.10.287.620">
    <property type="entry name" value="Helix Hairpins"/>
    <property type="match status" value="1"/>
</dbReference>
<comment type="subcellular location">
    <subcellularLocation>
        <location evidence="1">Cell membrane</location>
        <topology evidence="1">Multi-pass membrane protein</topology>
    </subcellularLocation>
</comment>
<protein>
    <submittedName>
        <fullName evidence="9">FtsX-like permease family protein</fullName>
    </submittedName>
</protein>
<keyword evidence="2" id="KW-1003">Cell membrane</keyword>
<evidence type="ECO:0000256" key="6">
    <source>
        <dbReference type="SAM" id="MobiDB-lite"/>
    </source>
</evidence>
<dbReference type="AlphaFoldDB" id="A0A9D1EI85"/>
<feature type="transmembrane region" description="Helical" evidence="7">
    <location>
        <begin position="862"/>
        <end position="882"/>
    </location>
</feature>
<dbReference type="PANTHER" id="PTHR30287:SF1">
    <property type="entry name" value="INNER MEMBRANE PROTEIN"/>
    <property type="match status" value="1"/>
</dbReference>
<name>A0A9D1EI85_9FIRM</name>
<feature type="transmembrane region" description="Helical" evidence="7">
    <location>
        <begin position="695"/>
        <end position="716"/>
    </location>
</feature>
<feature type="transmembrane region" description="Helical" evidence="7">
    <location>
        <begin position="789"/>
        <end position="810"/>
    </location>
</feature>
<dbReference type="PANTHER" id="PTHR30287">
    <property type="entry name" value="MEMBRANE COMPONENT OF PREDICTED ABC SUPERFAMILY METABOLITE UPTAKE TRANSPORTER"/>
    <property type="match status" value="1"/>
</dbReference>
<reference evidence="9" key="1">
    <citation type="submission" date="2020-10" db="EMBL/GenBank/DDBJ databases">
        <authorList>
            <person name="Gilroy R."/>
        </authorList>
    </citation>
    <scope>NUCLEOTIDE SEQUENCE</scope>
    <source>
        <strain evidence="9">ChiSxjej1B13-7041</strain>
    </source>
</reference>
<organism evidence="9 10">
    <name type="scientific">Candidatus Egerieimonas intestinavium</name>
    <dbReference type="NCBI Taxonomy" id="2840777"/>
    <lineage>
        <taxon>Bacteria</taxon>
        <taxon>Bacillati</taxon>
        <taxon>Bacillota</taxon>
        <taxon>Clostridia</taxon>
        <taxon>Lachnospirales</taxon>
        <taxon>Lachnospiraceae</taxon>
        <taxon>Lachnospiraceae incertae sedis</taxon>
        <taxon>Candidatus Egerieimonas</taxon>
    </lineage>
</organism>
<feature type="transmembrane region" description="Helical" evidence="7">
    <location>
        <begin position="1189"/>
        <end position="1211"/>
    </location>
</feature>
<feature type="transmembrane region" description="Helical" evidence="7">
    <location>
        <begin position="737"/>
        <end position="758"/>
    </location>
</feature>
<proteinExistence type="predicted"/>
<evidence type="ECO:0000256" key="5">
    <source>
        <dbReference type="ARBA" id="ARBA00023136"/>
    </source>
</evidence>
<keyword evidence="4 7" id="KW-1133">Transmembrane helix</keyword>
<evidence type="ECO:0000256" key="3">
    <source>
        <dbReference type="ARBA" id="ARBA00022692"/>
    </source>
</evidence>
<dbReference type="EMBL" id="DVHU01000030">
    <property type="protein sequence ID" value="HIR92465.1"/>
    <property type="molecule type" value="Genomic_DNA"/>
</dbReference>
<feature type="domain" description="ABC3 transporter permease C-terminal" evidence="8">
    <location>
        <begin position="1098"/>
        <end position="1205"/>
    </location>
</feature>